<comment type="subcellular location">
    <subcellularLocation>
        <location evidence="1">Endoplasmic reticulum</location>
    </subcellularLocation>
</comment>
<feature type="domain" description="Sec39" evidence="6">
    <location>
        <begin position="818"/>
        <end position="1510"/>
    </location>
</feature>
<dbReference type="Pfam" id="PF08314">
    <property type="entry name" value="Sec39"/>
    <property type="match status" value="1"/>
</dbReference>
<protein>
    <recommendedName>
        <fullName evidence="10">Sec39 domain-containing protein</fullName>
    </recommendedName>
</protein>
<evidence type="ECO:0000256" key="1">
    <source>
        <dbReference type="ARBA" id="ARBA00004240"/>
    </source>
</evidence>
<keyword evidence="3" id="KW-0256">Endoplasmic reticulum</keyword>
<dbReference type="Pfam" id="PF15492">
    <property type="entry name" value="Nbas_N"/>
    <property type="match status" value="1"/>
</dbReference>
<evidence type="ECO:0000256" key="5">
    <source>
        <dbReference type="SAM" id="MobiDB-lite"/>
    </source>
</evidence>
<proteinExistence type="predicted"/>
<comment type="caution">
    <text evidence="8">The sequence shown here is derived from an EMBL/GenBank/DDBJ whole genome shotgun (WGS) entry which is preliminary data.</text>
</comment>
<feature type="compositionally biased region" description="Polar residues" evidence="5">
    <location>
        <begin position="41"/>
        <end position="53"/>
    </location>
</feature>
<dbReference type="STRING" id="1348612.A0A397G6G9"/>
<dbReference type="InterPro" id="IPR029145">
    <property type="entry name" value="NBAS_N"/>
</dbReference>
<name>A0A397G6G9_9GLOM</name>
<dbReference type="OrthoDB" id="27490at2759"/>
<dbReference type="InterPro" id="IPR013244">
    <property type="entry name" value="Sec39_domain"/>
</dbReference>
<dbReference type="PANTHER" id="PTHR15922:SF2">
    <property type="entry name" value="NBAS SUBUNIT OF NRZ TETHERING COMPLEX"/>
    <property type="match status" value="1"/>
</dbReference>
<evidence type="ECO:0000256" key="2">
    <source>
        <dbReference type="ARBA" id="ARBA00022448"/>
    </source>
</evidence>
<feature type="domain" description="Neuroblastoma-amplified sequence N-terminal" evidence="7">
    <location>
        <begin position="99"/>
        <end position="243"/>
    </location>
</feature>
<accession>A0A397G6G9</accession>
<keyword evidence="4" id="KW-0653">Protein transport</keyword>
<gene>
    <name evidence="8" type="ORF">Glove_668g31</name>
</gene>
<evidence type="ECO:0008006" key="10">
    <source>
        <dbReference type="Google" id="ProtNLM"/>
    </source>
</evidence>
<keyword evidence="2" id="KW-0813">Transport</keyword>
<dbReference type="EMBL" id="PQFF01000543">
    <property type="protein sequence ID" value="RHZ45619.1"/>
    <property type="molecule type" value="Genomic_DNA"/>
</dbReference>
<dbReference type="GO" id="GO:0000149">
    <property type="term" value="F:SNARE binding"/>
    <property type="evidence" value="ECO:0007669"/>
    <property type="project" value="TreeGrafter"/>
</dbReference>
<organism evidence="8 9">
    <name type="scientific">Diversispora epigaea</name>
    <dbReference type="NCBI Taxonomy" id="1348612"/>
    <lineage>
        <taxon>Eukaryota</taxon>
        <taxon>Fungi</taxon>
        <taxon>Fungi incertae sedis</taxon>
        <taxon>Mucoromycota</taxon>
        <taxon>Glomeromycotina</taxon>
        <taxon>Glomeromycetes</taxon>
        <taxon>Diversisporales</taxon>
        <taxon>Diversisporaceae</taxon>
        <taxon>Diversispora</taxon>
    </lineage>
</organism>
<feature type="region of interest" description="Disordered" evidence="5">
    <location>
        <begin position="34"/>
        <end position="53"/>
    </location>
</feature>
<dbReference type="GO" id="GO:0015031">
    <property type="term" value="P:protein transport"/>
    <property type="evidence" value="ECO:0007669"/>
    <property type="project" value="UniProtKB-KW"/>
</dbReference>
<evidence type="ECO:0000313" key="9">
    <source>
        <dbReference type="Proteomes" id="UP000266861"/>
    </source>
</evidence>
<evidence type="ECO:0000256" key="4">
    <source>
        <dbReference type="ARBA" id="ARBA00022927"/>
    </source>
</evidence>
<dbReference type="InterPro" id="IPR036322">
    <property type="entry name" value="WD40_repeat_dom_sf"/>
</dbReference>
<dbReference type="Proteomes" id="UP000266861">
    <property type="component" value="Unassembled WGS sequence"/>
</dbReference>
<dbReference type="GO" id="GO:0070939">
    <property type="term" value="C:Dsl1/NZR complex"/>
    <property type="evidence" value="ECO:0007669"/>
    <property type="project" value="TreeGrafter"/>
</dbReference>
<dbReference type="PANTHER" id="PTHR15922">
    <property type="entry name" value="NEUROBLASTOMA-AMPLIFIED SEQUENCE"/>
    <property type="match status" value="1"/>
</dbReference>
<evidence type="ECO:0000256" key="3">
    <source>
        <dbReference type="ARBA" id="ARBA00022824"/>
    </source>
</evidence>
<reference evidence="8 9" key="1">
    <citation type="submission" date="2018-08" db="EMBL/GenBank/DDBJ databases">
        <title>Genome and evolution of the arbuscular mycorrhizal fungus Diversispora epigaea (formerly Glomus versiforme) and its bacterial endosymbionts.</title>
        <authorList>
            <person name="Sun X."/>
            <person name="Fei Z."/>
            <person name="Harrison M."/>
        </authorList>
    </citation>
    <scope>NUCLEOTIDE SEQUENCE [LARGE SCALE GENOMIC DNA]</scope>
    <source>
        <strain evidence="8 9">IT104</strain>
    </source>
</reference>
<dbReference type="GO" id="GO:0006890">
    <property type="term" value="P:retrograde vesicle-mediated transport, Golgi to endoplasmic reticulum"/>
    <property type="evidence" value="ECO:0007669"/>
    <property type="project" value="InterPro"/>
</dbReference>
<dbReference type="SUPFAM" id="SSF50978">
    <property type="entry name" value="WD40 repeat-like"/>
    <property type="match status" value="1"/>
</dbReference>
<evidence type="ECO:0000259" key="6">
    <source>
        <dbReference type="Pfam" id="PF08314"/>
    </source>
</evidence>
<keyword evidence="9" id="KW-1185">Reference proteome</keyword>
<evidence type="ECO:0000259" key="7">
    <source>
        <dbReference type="Pfam" id="PF15492"/>
    </source>
</evidence>
<sequence length="1562" mass="179958">MNESELSSKLKKNQLDRILYDIDVVAVWKPDDETTLDQDSDSQVNSFANTNGDPSYSQLPKRVFRQVTHRLARSLEGLAISTTVPPALIQARPKVTSEWLMQLSPDGEYLAVLQEHKIEIKTSESRFEKNHAIFYSKRDTFPSWRRLAWSPDSKILAATRSDGTIEIINEDGQIICVILSTSNSDIESDTQTGASFFLEPVAFLSFVDPKRGSNKPFKFEGQVYQYELIVVTYDSVLRSYLLNTPETAIVDGYESISRRSKVTATYSREGASDPGFFVFYHKFYFKQWLITVVCGTVITKKGLLLCLGGKPNNENEDGKTSSSIECWMLLQDRPFYRKLELEGATDVTNDDILNLSHVDDTSFFSRIKNIFSIWRKVGENFTDEIVHSMILSSNQDYLLTLDFSGSVNLWNVSISKGVVIEQSWSQSNLNYFARGKEYKELSFDEFQEKFLEIENNGSDLSGTPGLDNGKILSIGWWSDNALVFGYQSGSVIIARLPDMVNILGDSPEIFKSCLEIVNQYNCFLVIEHEVKLIRARVHGDNIISYSRAQEEGETEDDEFEESQPPLSRLISAITNSLHYVTDTFLWHFESDSSNVRGKFVTISKRTFRLNRISKISPEDLLRRKIDALEYDDALLIAETYDLNTDIIYKALWLDAEISETAIHDYLDKIHNRQWVLYNCYERITNSPATTRLLLTYGLNQTDVLNEIFANENIDNKDSLIKALREHPLELNSDTQDLLKKIQMSEELTLTCRFRHYFLKYLDRLRTFEDIIEEKKKRDTENYTIDLIEENGNLATFIDYYSTFAEDYAVFRDVNIAAQAMDFAADEFFNGLRFLFTYHSNETLPYRFTILEQIPETADPEAYESFLPNVGLTDKNELYECLWQVQPWRKTDWVENPIIKQLIFPDEPKELDFEDIPLKTAIQYPAPSSVITQWYIDRAHKIDSASGQVDKALALIRYGIKKNVKNLETLEEDLNMLSKLVYECYPISDRSGRFMMLEKFRALSEAEIVRTFLKNEESIVDNVKKYIFPFLKLLPARHARKKLDQTEKSSTENPNVQDPMDLLYNYILDMSSTNLEICCCLFEASKPTLNIEDRIITSDEDLTRVILACLYGNTNMDQLDIMARMFECFPIFDVEISEDKCINIEIELTKTSTPQEFLKIFKTKSESQLQRIVDFLETHLNAAEVLARYNNPVPLRWFIQSADNYTLQKRLCLQLSRKACKGPENGEERFESDEEWILLLEEMKSLQGNGKGVLGKISVEELYKDFISGLLSCGKFQLAREVLLPFDQPNPLSIEVAEQLVIDASREFYDNASSGNMHYGYMKMAYECLQILPLTDSIKSELEFIEATYILSEKKVCYQPGIPIHPIQIRSSQNRLELVERLLCTHETAYCDPKPIMELANKLGYRNDKVAEVKVLGMLADSALRDNDFEIAHRMCKDLINIVRTISKGKKEDSILNSMNDVAWRICYEVGKQESYDNLEQRMTLMGFALAKCPGDQAVDILNLWRKMDTRNREAKILRTKSKTLEKLKSEKTKPAVERVESVLMAPLLQGDRIKNFVSSWLF</sequence>
<evidence type="ECO:0000313" key="8">
    <source>
        <dbReference type="EMBL" id="RHZ45619.1"/>
    </source>
</evidence>